<dbReference type="InterPro" id="IPR003807">
    <property type="entry name" value="DUF202"/>
</dbReference>
<comment type="subcellular location">
    <subcellularLocation>
        <location evidence="1">Cell membrane</location>
        <topology evidence="1">Multi-pass membrane protein</topology>
    </subcellularLocation>
</comment>
<feature type="domain" description="DUF202" evidence="7">
    <location>
        <begin position="12"/>
        <end position="90"/>
    </location>
</feature>
<dbReference type="Proteomes" id="UP000249720">
    <property type="component" value="Unassembled WGS sequence"/>
</dbReference>
<reference evidence="8 9" key="1">
    <citation type="submission" date="2018-06" db="EMBL/GenBank/DDBJ databases">
        <title>Genomic Encyclopedia of Archaeal and Bacterial Type Strains, Phase II (KMG-II): from individual species to whole genera.</title>
        <authorList>
            <person name="Goeker M."/>
        </authorList>
    </citation>
    <scope>NUCLEOTIDE SEQUENCE [LARGE SCALE GENOMIC DNA]</scope>
    <source>
        <strain evidence="8 9">DSM 23241</strain>
    </source>
</reference>
<feature type="transmembrane region" description="Helical" evidence="6">
    <location>
        <begin position="20"/>
        <end position="42"/>
    </location>
</feature>
<evidence type="ECO:0000256" key="6">
    <source>
        <dbReference type="SAM" id="Phobius"/>
    </source>
</evidence>
<evidence type="ECO:0000256" key="3">
    <source>
        <dbReference type="ARBA" id="ARBA00022692"/>
    </source>
</evidence>
<dbReference type="PANTHER" id="PTHR34187:SF2">
    <property type="entry name" value="DUF202 DOMAIN-CONTAINING PROTEIN"/>
    <property type="match status" value="1"/>
</dbReference>
<keyword evidence="2" id="KW-1003">Cell membrane</keyword>
<dbReference type="InterPro" id="IPR052053">
    <property type="entry name" value="IM_YidH-like"/>
</dbReference>
<evidence type="ECO:0000256" key="2">
    <source>
        <dbReference type="ARBA" id="ARBA00022475"/>
    </source>
</evidence>
<dbReference type="OrthoDB" id="582337at2"/>
<evidence type="ECO:0000256" key="1">
    <source>
        <dbReference type="ARBA" id="ARBA00004651"/>
    </source>
</evidence>
<protein>
    <submittedName>
        <fullName evidence="8">Putative membrane protein</fullName>
    </submittedName>
</protein>
<dbReference type="PANTHER" id="PTHR34187">
    <property type="entry name" value="FGR18P"/>
    <property type="match status" value="1"/>
</dbReference>
<dbReference type="Pfam" id="PF02656">
    <property type="entry name" value="DUF202"/>
    <property type="match status" value="1"/>
</dbReference>
<evidence type="ECO:0000259" key="7">
    <source>
        <dbReference type="Pfam" id="PF02656"/>
    </source>
</evidence>
<dbReference type="EMBL" id="QKZV01000004">
    <property type="protein sequence ID" value="PZX62838.1"/>
    <property type="molecule type" value="Genomic_DNA"/>
</dbReference>
<keyword evidence="3 6" id="KW-0812">Transmembrane</keyword>
<evidence type="ECO:0000256" key="5">
    <source>
        <dbReference type="ARBA" id="ARBA00023136"/>
    </source>
</evidence>
<dbReference type="RefSeq" id="WP_111294898.1">
    <property type="nucleotide sequence ID" value="NZ_QKZV01000004.1"/>
</dbReference>
<proteinExistence type="predicted"/>
<keyword evidence="9" id="KW-1185">Reference proteome</keyword>
<feature type="transmembrane region" description="Helical" evidence="6">
    <location>
        <begin position="103"/>
        <end position="123"/>
    </location>
</feature>
<feature type="transmembrane region" description="Helical" evidence="6">
    <location>
        <begin position="62"/>
        <end position="83"/>
    </location>
</feature>
<keyword evidence="4 6" id="KW-1133">Transmembrane helix</keyword>
<comment type="caution">
    <text evidence="8">The sequence shown here is derived from an EMBL/GenBank/DDBJ whole genome shotgun (WGS) entry which is preliminary data.</text>
</comment>
<dbReference type="GO" id="GO:0005886">
    <property type="term" value="C:plasma membrane"/>
    <property type="evidence" value="ECO:0007669"/>
    <property type="project" value="UniProtKB-SubCell"/>
</dbReference>
<evidence type="ECO:0000313" key="8">
    <source>
        <dbReference type="EMBL" id="PZX62838.1"/>
    </source>
</evidence>
<dbReference type="AlphaFoldDB" id="A0A2W7RQ10"/>
<organism evidence="8 9">
    <name type="scientific">Hydrotalea sandarakina</name>
    <dbReference type="NCBI Taxonomy" id="1004304"/>
    <lineage>
        <taxon>Bacteria</taxon>
        <taxon>Pseudomonadati</taxon>
        <taxon>Bacteroidota</taxon>
        <taxon>Chitinophagia</taxon>
        <taxon>Chitinophagales</taxon>
        <taxon>Chitinophagaceae</taxon>
        <taxon>Hydrotalea</taxon>
    </lineage>
</organism>
<keyword evidence="5 6" id="KW-0472">Membrane</keyword>
<gene>
    <name evidence="8" type="ORF">LX80_01532</name>
</gene>
<sequence length="126" mass="13856">MQPTTHNQNTADHLANERTFLAWIRTSIGIMAFGFVVVKFSLFVKQVSLILGKNTTTPSGNYSGIIGIIIVAVGAIVLLLSYIRFKKIEKQLIAGQYKQTSNLVSVLTIAIFIVSILLLIYLISSI</sequence>
<evidence type="ECO:0000313" key="9">
    <source>
        <dbReference type="Proteomes" id="UP000249720"/>
    </source>
</evidence>
<name>A0A2W7RQ10_9BACT</name>
<evidence type="ECO:0000256" key="4">
    <source>
        <dbReference type="ARBA" id="ARBA00022989"/>
    </source>
</evidence>
<accession>A0A2W7RQ10</accession>